<feature type="region of interest" description="Disordered" evidence="1">
    <location>
        <begin position="102"/>
        <end position="128"/>
    </location>
</feature>
<dbReference type="AlphaFoldDB" id="A0A2S4L9V4"/>
<feature type="region of interest" description="Disordered" evidence="1">
    <location>
        <begin position="158"/>
        <end position="182"/>
    </location>
</feature>
<dbReference type="EMBL" id="PKSG01000067">
    <property type="protein sequence ID" value="POR39171.1"/>
    <property type="molecule type" value="Genomic_DNA"/>
</dbReference>
<gene>
    <name evidence="2" type="ORF">TPAR_00625</name>
</gene>
<dbReference type="STRING" id="94208.A0A2S4L9V4"/>
<organism evidence="2 3">
    <name type="scientific">Tolypocladium paradoxum</name>
    <dbReference type="NCBI Taxonomy" id="94208"/>
    <lineage>
        <taxon>Eukaryota</taxon>
        <taxon>Fungi</taxon>
        <taxon>Dikarya</taxon>
        <taxon>Ascomycota</taxon>
        <taxon>Pezizomycotina</taxon>
        <taxon>Sordariomycetes</taxon>
        <taxon>Hypocreomycetidae</taxon>
        <taxon>Hypocreales</taxon>
        <taxon>Ophiocordycipitaceae</taxon>
        <taxon>Tolypocladium</taxon>
    </lineage>
</organism>
<name>A0A2S4L9V4_9HYPO</name>
<keyword evidence="3" id="KW-1185">Reference proteome</keyword>
<feature type="region of interest" description="Disordered" evidence="1">
    <location>
        <begin position="194"/>
        <end position="258"/>
    </location>
</feature>
<accession>A0A2S4L9V4</accession>
<protein>
    <submittedName>
        <fullName evidence="2">Uncharacterized protein</fullName>
    </submittedName>
</protein>
<reference evidence="2 3" key="1">
    <citation type="submission" date="2018-01" db="EMBL/GenBank/DDBJ databases">
        <title>Harnessing the power of phylogenomics to disentangle the directionality and signatures of interkingdom host jumping in the parasitic fungal genus Tolypocladium.</title>
        <authorList>
            <person name="Quandt C.A."/>
            <person name="Patterson W."/>
            <person name="Spatafora J.W."/>
        </authorList>
    </citation>
    <scope>NUCLEOTIDE SEQUENCE [LARGE SCALE GENOMIC DNA]</scope>
    <source>
        <strain evidence="2 3">NRBC 100945</strain>
    </source>
</reference>
<evidence type="ECO:0000313" key="3">
    <source>
        <dbReference type="Proteomes" id="UP000237481"/>
    </source>
</evidence>
<feature type="compositionally biased region" description="Low complexity" evidence="1">
    <location>
        <begin position="164"/>
        <end position="180"/>
    </location>
</feature>
<dbReference type="Proteomes" id="UP000237481">
    <property type="component" value="Unassembled WGS sequence"/>
</dbReference>
<comment type="caution">
    <text evidence="2">The sequence shown here is derived from an EMBL/GenBank/DDBJ whole genome shotgun (WGS) entry which is preliminary data.</text>
</comment>
<evidence type="ECO:0000313" key="2">
    <source>
        <dbReference type="EMBL" id="POR39171.1"/>
    </source>
</evidence>
<sequence length="412" mass="43793">MAFWTMPYRGDAADGSRDGSFHWQDMEGAGGPGDVQSDLFGQFVDFDAEGAAAATSAADGFHAAATMAAAPEPLFLADAQHRVAESTGSSVVSTADEFELFSNSSHNGPAPSAAGREMDPKDLALGRGPHASQQFEYLGRGSMSEADLSRLGGISLRSPRKNVASASHPSSPTPPSTAARRPNKFVEALSSTIRRATALRKPRKPLPGQNRPGSPVLDHHHHHQQPLRPPKQRRGRTRAVAQGNLPRAPPAQPRDPGSAQFIHGFCEDPFAASPMQYYGQAAGIDTPLESPGVESEPGPYPTDPVHVPTGSWPQQQMLPPEHWTGAGGEYIATGQEQGWWELGMFAQGPHATGGGGEFAHHHRNLASHAQHSGLPYEYAPMPDTSAAGLMIHMPQPRPSQPTVVGDLTLTAQ</sequence>
<evidence type="ECO:0000256" key="1">
    <source>
        <dbReference type="SAM" id="MobiDB-lite"/>
    </source>
</evidence>
<dbReference type="OrthoDB" id="2575228at2759"/>
<feature type="non-terminal residue" evidence="2">
    <location>
        <position position="412"/>
    </location>
</feature>
<proteinExistence type="predicted"/>
<feature type="compositionally biased region" description="Basic residues" evidence="1">
    <location>
        <begin position="219"/>
        <end position="237"/>
    </location>
</feature>